<dbReference type="AlphaFoldDB" id="A4AAX9"/>
<proteinExistence type="predicted"/>
<evidence type="ECO:0000313" key="3">
    <source>
        <dbReference type="EMBL" id="EAQ96851.1"/>
    </source>
</evidence>
<keyword evidence="4" id="KW-1185">Reference proteome</keyword>
<reference evidence="3 4" key="1">
    <citation type="journal article" date="2007" name="Proc. Natl. Acad. Sci. U.S.A.">
        <title>Characterization of a marine gammaproteobacterium capable of aerobic anoxygenic photosynthesis.</title>
        <authorList>
            <person name="Fuchs B.M."/>
            <person name="Spring S."/>
            <person name="Teeling H."/>
            <person name="Quast C."/>
            <person name="Wulf J."/>
            <person name="Schattenhofer M."/>
            <person name="Yan S."/>
            <person name="Ferriera S."/>
            <person name="Johnson J."/>
            <person name="Glockner F.O."/>
            <person name="Amann R."/>
        </authorList>
    </citation>
    <scope>NUCLEOTIDE SEQUENCE [LARGE SCALE GENOMIC DNA]</scope>
    <source>
        <strain evidence="3">KT71</strain>
    </source>
</reference>
<comment type="caution">
    <text evidence="3">The sequence shown here is derived from an EMBL/GenBank/DDBJ whole genome shotgun (WGS) entry which is preliminary data.</text>
</comment>
<dbReference type="HOGENOM" id="CLU_911239_0_0_6"/>
<name>A4AAX9_9GAMM</name>
<evidence type="ECO:0000259" key="2">
    <source>
        <dbReference type="Pfam" id="PF14240"/>
    </source>
</evidence>
<accession>A4AAX9</accession>
<reference evidence="3 4" key="2">
    <citation type="journal article" date="2009" name="PLoS ONE">
        <title>The photosynthetic apparatus and its regulation in the aerobic gammaproteobacterium Congregibacter litoralis gen. nov., sp. nov.</title>
        <authorList>
            <person name="Spring S."/>
            <person name="Lunsdorf H."/>
            <person name="Fuchs B.M."/>
            <person name="Tindall B.J."/>
        </authorList>
    </citation>
    <scope>NUCLEOTIDE SEQUENCE [LARGE SCALE GENOMIC DNA]</scope>
    <source>
        <strain evidence="3">KT71</strain>
    </source>
</reference>
<gene>
    <name evidence="3" type="ORF">KT71_11139</name>
</gene>
<evidence type="ECO:0000256" key="1">
    <source>
        <dbReference type="SAM" id="MobiDB-lite"/>
    </source>
</evidence>
<feature type="domain" description="YHYH" evidence="2">
    <location>
        <begin position="98"/>
        <end position="303"/>
    </location>
</feature>
<feature type="region of interest" description="Disordered" evidence="1">
    <location>
        <begin position="1"/>
        <end position="35"/>
    </location>
</feature>
<sequence length="305" mass="32238">MVSDEAASAVVDSGGGESTEQPDSEDAGDSPSTDGVLCDYSNFTLNSQAYLTYTSEAQWSCAEERWLVANGIPDHEVGAFPNANNPNAISEQTVSTSFTLSPVRSELPTELGGPRGAVGYVLNGVKIDAATAGSCDDSGASCSLAGGANGSWEIEALSQSHFDFGVDFNNAHVQPTGAYHYHGMPEGFLEKLGAGSSTMTLIGWAADGFPIYARYGYSEPMNSASGLVVMQGSYQLVNTPSGNRPSVNLYALGTFSDDWEYADGSGDLDECNGRFGVTPEFPQGIYHYFATDSYPFFQRCVLGSL</sequence>
<dbReference type="STRING" id="314285.KT71_11139"/>
<dbReference type="Proteomes" id="UP000019205">
    <property type="component" value="Chromosome"/>
</dbReference>
<organism evidence="3 4">
    <name type="scientific">Congregibacter litoralis KT71</name>
    <dbReference type="NCBI Taxonomy" id="314285"/>
    <lineage>
        <taxon>Bacteria</taxon>
        <taxon>Pseudomonadati</taxon>
        <taxon>Pseudomonadota</taxon>
        <taxon>Gammaproteobacteria</taxon>
        <taxon>Cellvibrionales</taxon>
        <taxon>Halieaceae</taxon>
        <taxon>Congregibacter</taxon>
    </lineage>
</organism>
<dbReference type="EMBL" id="AAOA02000003">
    <property type="protein sequence ID" value="EAQ96851.1"/>
    <property type="molecule type" value="Genomic_DNA"/>
</dbReference>
<protein>
    <submittedName>
        <fullName evidence="3">YHYH protein</fullName>
    </submittedName>
</protein>
<evidence type="ECO:0000313" key="4">
    <source>
        <dbReference type="Proteomes" id="UP000019205"/>
    </source>
</evidence>
<dbReference type="InterPro" id="IPR025924">
    <property type="entry name" value="YHYH_dom"/>
</dbReference>
<dbReference type="eggNOG" id="ENOG502Z888">
    <property type="taxonomic scope" value="Bacteria"/>
</dbReference>
<dbReference type="Pfam" id="PF14240">
    <property type="entry name" value="YHYH"/>
    <property type="match status" value="1"/>
</dbReference>